<evidence type="ECO:0000313" key="1">
    <source>
        <dbReference type="EMBL" id="THC99614.1"/>
    </source>
</evidence>
<evidence type="ECO:0000313" key="2">
    <source>
        <dbReference type="Proteomes" id="UP000308092"/>
    </source>
</evidence>
<reference evidence="1 2" key="1">
    <citation type="submission" date="2019-03" db="EMBL/GenBank/DDBJ databases">
        <title>The genome sequence of a newly discovered highly antifungal drug resistant Aspergillus species, Aspergillus tanneri NIH 1004.</title>
        <authorList>
            <person name="Mounaud S."/>
            <person name="Singh I."/>
            <person name="Joardar V."/>
            <person name="Pakala S."/>
            <person name="Pakala S."/>
            <person name="Venepally P."/>
            <person name="Hoover J."/>
            <person name="Nierman W."/>
            <person name="Chung J."/>
            <person name="Losada L."/>
        </authorList>
    </citation>
    <scope>NUCLEOTIDE SEQUENCE [LARGE SCALE GENOMIC DNA]</scope>
    <source>
        <strain evidence="1 2">NIH1004</strain>
    </source>
</reference>
<protein>
    <submittedName>
        <fullName evidence="1">Uncharacterized protein</fullName>
    </submittedName>
</protein>
<proteinExistence type="predicted"/>
<dbReference type="EMBL" id="SOSA01000014">
    <property type="protein sequence ID" value="THC99614.1"/>
    <property type="molecule type" value="Genomic_DNA"/>
</dbReference>
<organism evidence="1 2">
    <name type="scientific">Aspergillus tanneri</name>
    <dbReference type="NCBI Taxonomy" id="1220188"/>
    <lineage>
        <taxon>Eukaryota</taxon>
        <taxon>Fungi</taxon>
        <taxon>Dikarya</taxon>
        <taxon>Ascomycota</taxon>
        <taxon>Pezizomycotina</taxon>
        <taxon>Eurotiomycetes</taxon>
        <taxon>Eurotiomycetidae</taxon>
        <taxon>Eurotiales</taxon>
        <taxon>Aspergillaceae</taxon>
        <taxon>Aspergillus</taxon>
        <taxon>Aspergillus subgen. Circumdati</taxon>
    </lineage>
</organism>
<comment type="caution">
    <text evidence="1">The sequence shown here is derived from an EMBL/GenBank/DDBJ whole genome shotgun (WGS) entry which is preliminary data.</text>
</comment>
<dbReference type="Proteomes" id="UP000308092">
    <property type="component" value="Unassembled WGS sequence"/>
</dbReference>
<keyword evidence="2" id="KW-1185">Reference proteome</keyword>
<sequence length="459" mass="50747">MNSYQRYNSVITTMPTWFQASNQEGGVVIAMSDPCPDPELNSCHPGELSLGLNSYRKGKCGPTIEIEVEKTAFKTGNTPRGTHRKDIPIYRALILLAFWNDDSSLTSTGVPHDVVIGKILRLVDYTPLDYEERKNLQISIFRCQWCTMDRVLNQVPDLMNLTIQRHWVNAGVGMSPGQWESLARFMAGGGGGGGGGGDCTFEGTGKNNTRYTLSITPFISIKITNHDSGEQHTHPILDITNIPDKLLNGDDAGFNEDDVTHLEILRMASGFARSALGQITTSVSREATQQGIHTALVENSASALTTLLKIDEYVFRSLNTSAAQSAPYSLPTEHFRTAVRVARNDPCMFQLLVRASAESVPPDDPEITQWAMDLDDAFGHWLLDLMLHLPQQIETANANPVEGAVFYLGRANGQVEMARRYMRDVLDVEELSSWMEEPLGDVSGWWKAIRKGKGASITR</sequence>
<dbReference type="AlphaFoldDB" id="A0A4S3JVX7"/>
<dbReference type="VEuPathDB" id="FungiDB:EYZ11_000881"/>
<gene>
    <name evidence="1" type="ORF">EYZ11_000881</name>
</gene>
<accession>A0A4S3JVX7</accession>
<name>A0A4S3JVX7_9EURO</name>
<dbReference type="STRING" id="1220188.A0A4S3JVX7"/>